<keyword evidence="2" id="KW-1133">Transmembrane helix</keyword>
<dbReference type="Proteomes" id="UP000886653">
    <property type="component" value="Unassembled WGS sequence"/>
</dbReference>
<keyword evidence="2" id="KW-0812">Transmembrane</keyword>
<protein>
    <submittedName>
        <fullName evidence="3">Uncharacterized protein</fullName>
    </submittedName>
</protein>
<feature type="region of interest" description="Disordered" evidence="1">
    <location>
        <begin position="77"/>
        <end position="100"/>
    </location>
</feature>
<evidence type="ECO:0000256" key="1">
    <source>
        <dbReference type="SAM" id="MobiDB-lite"/>
    </source>
</evidence>
<organism evidence="3 4">
    <name type="scientific">Cronartium quercuum f. sp. fusiforme G11</name>
    <dbReference type="NCBI Taxonomy" id="708437"/>
    <lineage>
        <taxon>Eukaryota</taxon>
        <taxon>Fungi</taxon>
        <taxon>Dikarya</taxon>
        <taxon>Basidiomycota</taxon>
        <taxon>Pucciniomycotina</taxon>
        <taxon>Pucciniomycetes</taxon>
        <taxon>Pucciniales</taxon>
        <taxon>Coleosporiaceae</taxon>
        <taxon>Cronartium</taxon>
    </lineage>
</organism>
<accession>A0A9P6NMU5</accession>
<proteinExistence type="predicted"/>
<reference evidence="3" key="1">
    <citation type="submission" date="2013-11" db="EMBL/GenBank/DDBJ databases">
        <title>Genome sequence of the fusiform rust pathogen reveals effectors for host alternation and coevolution with pine.</title>
        <authorList>
            <consortium name="DOE Joint Genome Institute"/>
            <person name="Smith K."/>
            <person name="Pendleton A."/>
            <person name="Kubisiak T."/>
            <person name="Anderson C."/>
            <person name="Salamov A."/>
            <person name="Aerts A."/>
            <person name="Riley R."/>
            <person name="Clum A."/>
            <person name="Lindquist E."/>
            <person name="Ence D."/>
            <person name="Campbell M."/>
            <person name="Kronenberg Z."/>
            <person name="Feau N."/>
            <person name="Dhillon B."/>
            <person name="Hamelin R."/>
            <person name="Burleigh J."/>
            <person name="Smith J."/>
            <person name="Yandell M."/>
            <person name="Nelson C."/>
            <person name="Grigoriev I."/>
            <person name="Davis J."/>
        </authorList>
    </citation>
    <scope>NUCLEOTIDE SEQUENCE</scope>
    <source>
        <strain evidence="3">G11</strain>
    </source>
</reference>
<sequence>MRIAANLLVLNLAILLLIFDIMTFLYFKRLRTKLELQAEPPSEDNLLISSICLGVVAGLMGLASLLEGYSDRPPWMYTRDNHEGEQAMPPPPGQTPYNTM</sequence>
<feature type="transmembrane region" description="Helical" evidence="2">
    <location>
        <begin position="47"/>
        <end position="66"/>
    </location>
</feature>
<keyword evidence="2" id="KW-0472">Membrane</keyword>
<comment type="caution">
    <text evidence="3">The sequence shown here is derived from an EMBL/GenBank/DDBJ whole genome shotgun (WGS) entry which is preliminary data.</text>
</comment>
<evidence type="ECO:0000313" key="3">
    <source>
        <dbReference type="EMBL" id="KAG0147047.1"/>
    </source>
</evidence>
<feature type="transmembrane region" description="Helical" evidence="2">
    <location>
        <begin position="7"/>
        <end position="27"/>
    </location>
</feature>
<name>A0A9P6NMU5_9BASI</name>
<dbReference type="AlphaFoldDB" id="A0A9P6NMU5"/>
<keyword evidence="4" id="KW-1185">Reference proteome</keyword>
<evidence type="ECO:0000313" key="4">
    <source>
        <dbReference type="Proteomes" id="UP000886653"/>
    </source>
</evidence>
<evidence type="ECO:0000256" key="2">
    <source>
        <dbReference type="SAM" id="Phobius"/>
    </source>
</evidence>
<dbReference type="EMBL" id="MU167252">
    <property type="protein sequence ID" value="KAG0147047.1"/>
    <property type="molecule type" value="Genomic_DNA"/>
</dbReference>
<gene>
    <name evidence="3" type="ORF">CROQUDRAFT_700049</name>
</gene>